<reference evidence="5 6" key="1">
    <citation type="submission" date="2018-05" db="EMBL/GenBank/DDBJ databases">
        <title>Amnibacterium sp. M8JJ-5, whole genome shotgun sequence.</title>
        <authorList>
            <person name="Tuo L."/>
        </authorList>
    </citation>
    <scope>NUCLEOTIDE SEQUENCE [LARGE SCALE GENOMIC DNA]</scope>
    <source>
        <strain evidence="5 6">M8JJ-5</strain>
    </source>
</reference>
<keyword evidence="6" id="KW-1185">Reference proteome</keyword>
<comment type="caution">
    <text evidence="5">The sequence shown here is derived from an EMBL/GenBank/DDBJ whole genome shotgun (WGS) entry which is preliminary data.</text>
</comment>
<dbReference type="InterPro" id="IPR051081">
    <property type="entry name" value="HTH_MetalResp_TranReg"/>
</dbReference>
<dbReference type="EMBL" id="QEOP01000001">
    <property type="protein sequence ID" value="PVZ95588.1"/>
    <property type="molecule type" value="Genomic_DNA"/>
</dbReference>
<dbReference type="PROSITE" id="PS50987">
    <property type="entry name" value="HTH_ARSR_2"/>
    <property type="match status" value="1"/>
</dbReference>
<keyword evidence="2" id="KW-0238">DNA-binding</keyword>
<evidence type="ECO:0000256" key="3">
    <source>
        <dbReference type="ARBA" id="ARBA00023163"/>
    </source>
</evidence>
<evidence type="ECO:0000313" key="5">
    <source>
        <dbReference type="EMBL" id="PVZ95588.1"/>
    </source>
</evidence>
<gene>
    <name evidence="5" type="ORF">DDQ50_03580</name>
</gene>
<proteinExistence type="predicted"/>
<dbReference type="Pfam" id="PF12840">
    <property type="entry name" value="HTH_20"/>
    <property type="match status" value="1"/>
</dbReference>
<dbReference type="InterPro" id="IPR036390">
    <property type="entry name" value="WH_DNA-bd_sf"/>
</dbReference>
<organism evidence="5 6">
    <name type="scientific">Amnibacterium flavum</name>
    <dbReference type="NCBI Taxonomy" id="2173173"/>
    <lineage>
        <taxon>Bacteria</taxon>
        <taxon>Bacillati</taxon>
        <taxon>Actinomycetota</taxon>
        <taxon>Actinomycetes</taxon>
        <taxon>Micrococcales</taxon>
        <taxon>Microbacteriaceae</taxon>
        <taxon>Amnibacterium</taxon>
    </lineage>
</organism>
<evidence type="ECO:0000256" key="2">
    <source>
        <dbReference type="ARBA" id="ARBA00023125"/>
    </source>
</evidence>
<dbReference type="SUPFAM" id="SSF46785">
    <property type="entry name" value="Winged helix' DNA-binding domain"/>
    <property type="match status" value="1"/>
</dbReference>
<dbReference type="AlphaFoldDB" id="A0A2V1HSP4"/>
<protein>
    <submittedName>
        <fullName evidence="5">Transcriptional regulator</fullName>
    </submittedName>
</protein>
<dbReference type="PANTHER" id="PTHR33154:SF33">
    <property type="entry name" value="TRANSCRIPTIONAL REPRESSOR SDPR"/>
    <property type="match status" value="1"/>
</dbReference>
<dbReference type="PANTHER" id="PTHR33154">
    <property type="entry name" value="TRANSCRIPTIONAL REGULATOR, ARSR FAMILY"/>
    <property type="match status" value="1"/>
</dbReference>
<accession>A0A2V1HSP4</accession>
<dbReference type="InterPro" id="IPR011991">
    <property type="entry name" value="ArsR-like_HTH"/>
</dbReference>
<dbReference type="Proteomes" id="UP000244893">
    <property type="component" value="Unassembled WGS sequence"/>
</dbReference>
<keyword evidence="3" id="KW-0804">Transcription</keyword>
<keyword evidence="1" id="KW-0805">Transcription regulation</keyword>
<evidence type="ECO:0000256" key="1">
    <source>
        <dbReference type="ARBA" id="ARBA00023015"/>
    </source>
</evidence>
<sequence>MADIFDVIADATRRDLLRALLERYLEGPDAPHGGEMSVGELVVAMGLSQPTVSKHLKVLRDIQLVTVRDQGQHRFYRLDYSPLETVEDWLLPFLSADYDGMGADDAPPAVLGAGPRLVASRIGAASGAVVYAAAGFASRLRSGRGSD</sequence>
<evidence type="ECO:0000313" key="6">
    <source>
        <dbReference type="Proteomes" id="UP000244893"/>
    </source>
</evidence>
<name>A0A2V1HSP4_9MICO</name>
<dbReference type="GO" id="GO:0003700">
    <property type="term" value="F:DNA-binding transcription factor activity"/>
    <property type="evidence" value="ECO:0007669"/>
    <property type="project" value="InterPro"/>
</dbReference>
<dbReference type="CDD" id="cd00090">
    <property type="entry name" value="HTH_ARSR"/>
    <property type="match status" value="1"/>
</dbReference>
<dbReference type="GO" id="GO:0003677">
    <property type="term" value="F:DNA binding"/>
    <property type="evidence" value="ECO:0007669"/>
    <property type="project" value="UniProtKB-KW"/>
</dbReference>
<feature type="domain" description="HTH arsR-type" evidence="4">
    <location>
        <begin position="1"/>
        <end position="98"/>
    </location>
</feature>
<dbReference type="Gene3D" id="1.10.10.10">
    <property type="entry name" value="Winged helix-like DNA-binding domain superfamily/Winged helix DNA-binding domain"/>
    <property type="match status" value="1"/>
</dbReference>
<dbReference type="RefSeq" id="WP_116755323.1">
    <property type="nucleotide sequence ID" value="NZ_JBHUEX010000001.1"/>
</dbReference>
<evidence type="ECO:0000259" key="4">
    <source>
        <dbReference type="PROSITE" id="PS50987"/>
    </source>
</evidence>
<dbReference type="NCBIfam" id="NF033788">
    <property type="entry name" value="HTH_metalloreg"/>
    <property type="match status" value="1"/>
</dbReference>
<dbReference type="SMART" id="SM00418">
    <property type="entry name" value="HTH_ARSR"/>
    <property type="match status" value="1"/>
</dbReference>
<dbReference type="InterPro" id="IPR001845">
    <property type="entry name" value="HTH_ArsR_DNA-bd_dom"/>
</dbReference>
<dbReference type="OrthoDB" id="3628603at2"/>
<dbReference type="InterPro" id="IPR036388">
    <property type="entry name" value="WH-like_DNA-bd_sf"/>
</dbReference>